<comment type="caution">
    <text evidence="2">The sequence shown here is derived from an EMBL/GenBank/DDBJ whole genome shotgun (WGS) entry which is preliminary data.</text>
</comment>
<organism evidence="2 3">
    <name type="scientific">Paracoccus aurantius</name>
    <dbReference type="NCBI Taxonomy" id="3073814"/>
    <lineage>
        <taxon>Bacteria</taxon>
        <taxon>Pseudomonadati</taxon>
        <taxon>Pseudomonadota</taxon>
        <taxon>Alphaproteobacteria</taxon>
        <taxon>Rhodobacterales</taxon>
        <taxon>Paracoccaceae</taxon>
        <taxon>Paracoccus</taxon>
    </lineage>
</organism>
<evidence type="ECO:0008006" key="4">
    <source>
        <dbReference type="Google" id="ProtNLM"/>
    </source>
</evidence>
<dbReference type="EMBL" id="JAVQLW010000001">
    <property type="protein sequence ID" value="MDS9467951.1"/>
    <property type="molecule type" value="Genomic_DNA"/>
</dbReference>
<protein>
    <recommendedName>
        <fullName evidence="4">DUF4231 domain-containing protein</fullName>
    </recommendedName>
</protein>
<keyword evidence="1" id="KW-0472">Membrane</keyword>
<evidence type="ECO:0000313" key="3">
    <source>
        <dbReference type="Proteomes" id="UP001269144"/>
    </source>
</evidence>
<evidence type="ECO:0000313" key="2">
    <source>
        <dbReference type="EMBL" id="MDS9467951.1"/>
    </source>
</evidence>
<keyword evidence="1" id="KW-1133">Transmembrane helix</keyword>
<sequence>MLTLDAPEDPPFEIPPEVLKRANDWRFVFKFAHRVHYVLGLVGVVCGALTPLHWEHAKYFGVVAGLCAAILAFVQPMQIYRRYAIAWRILDSAILRAKSGKLSLENLLDAVEQGERQLSSDERPEPSDPK</sequence>
<feature type="transmembrane region" description="Helical" evidence="1">
    <location>
        <begin position="35"/>
        <end position="54"/>
    </location>
</feature>
<dbReference type="Proteomes" id="UP001269144">
    <property type="component" value="Unassembled WGS sequence"/>
</dbReference>
<gene>
    <name evidence="2" type="ORF">RGQ15_10275</name>
</gene>
<reference evidence="3" key="1">
    <citation type="submission" date="2023-07" db="EMBL/GenBank/DDBJ databases">
        <title>Paracoccus sp. MBLB3053 whole genome sequence.</title>
        <authorList>
            <person name="Hwang C.Y."/>
            <person name="Cho E.-S."/>
            <person name="Seo M.-J."/>
        </authorList>
    </citation>
    <scope>NUCLEOTIDE SEQUENCE [LARGE SCALE GENOMIC DNA]</scope>
    <source>
        <strain evidence="3">MBLB3053</strain>
    </source>
</reference>
<accession>A0ABU2HSD5</accession>
<keyword evidence="3" id="KW-1185">Reference proteome</keyword>
<name>A0ABU2HSD5_9RHOB</name>
<keyword evidence="1" id="KW-0812">Transmembrane</keyword>
<proteinExistence type="predicted"/>
<evidence type="ECO:0000256" key="1">
    <source>
        <dbReference type="SAM" id="Phobius"/>
    </source>
</evidence>
<feature type="transmembrane region" description="Helical" evidence="1">
    <location>
        <begin position="60"/>
        <end position="80"/>
    </location>
</feature>
<dbReference type="RefSeq" id="WP_311160126.1">
    <property type="nucleotide sequence ID" value="NZ_JAVQLW010000001.1"/>
</dbReference>